<dbReference type="PANTHER" id="PTHR39206">
    <property type="entry name" value="SLL8004 PROTEIN"/>
    <property type="match status" value="1"/>
</dbReference>
<dbReference type="KEGG" id="fhw:RN87_11705"/>
<dbReference type="EMBL" id="CP013332">
    <property type="protein sequence ID" value="ALQ41217.1"/>
    <property type="molecule type" value="Genomic_DNA"/>
</dbReference>
<name>A0A0S2ZR16_9FUSO</name>
<dbReference type="Proteomes" id="UP000063275">
    <property type="component" value="Plasmid unnamed1"/>
</dbReference>
<dbReference type="GeneID" id="60659062"/>
<feature type="domain" description="Zeta toxin" evidence="3">
    <location>
        <begin position="2"/>
        <end position="160"/>
    </location>
</feature>
<dbReference type="PANTHER" id="PTHR39206:SF1">
    <property type="entry name" value="SLL8004 PROTEIN"/>
    <property type="match status" value="1"/>
</dbReference>
<geneLocation type="plasmid" evidence="4">
    <name>unnamed1</name>
</geneLocation>
<dbReference type="OrthoDB" id="9791543at2"/>
<keyword evidence="1" id="KW-0547">Nucleotide-binding</keyword>
<keyword evidence="2" id="KW-0067">ATP-binding</keyword>
<evidence type="ECO:0000313" key="4">
    <source>
        <dbReference type="EMBL" id="ALQ41217.1"/>
    </source>
</evidence>
<dbReference type="InterPro" id="IPR027417">
    <property type="entry name" value="P-loop_NTPase"/>
</dbReference>
<proteinExistence type="predicted"/>
<accession>A0A0S2ZR16</accession>
<evidence type="ECO:0000259" key="3">
    <source>
        <dbReference type="Pfam" id="PF06414"/>
    </source>
</evidence>
<dbReference type="InterPro" id="IPR010488">
    <property type="entry name" value="Zeta_toxin_domain"/>
</dbReference>
<evidence type="ECO:0000313" key="5">
    <source>
        <dbReference type="Proteomes" id="UP000063275"/>
    </source>
</evidence>
<organism evidence="4">
    <name type="scientific">Fusobacterium hwasookii ChDC F174</name>
    <dbReference type="NCBI Taxonomy" id="1307442"/>
    <lineage>
        <taxon>Bacteria</taxon>
        <taxon>Fusobacteriati</taxon>
        <taxon>Fusobacteriota</taxon>
        <taxon>Fusobacteriia</taxon>
        <taxon>Fusobacteriales</taxon>
        <taxon>Fusobacteriaceae</taxon>
        <taxon>Fusobacterium</taxon>
    </lineage>
</organism>
<dbReference type="SUPFAM" id="SSF52540">
    <property type="entry name" value="P-loop containing nucleoside triphosphate hydrolases"/>
    <property type="match status" value="1"/>
</dbReference>
<dbReference type="RefSeq" id="WP_029493418.1">
    <property type="nucleotide sequence ID" value="NZ_ATKF01000078.1"/>
</dbReference>
<protein>
    <submittedName>
        <fullName evidence="4">ATPase</fullName>
    </submittedName>
</protein>
<gene>
    <name evidence="4" type="ORF">RN87_11705</name>
</gene>
<evidence type="ECO:0000256" key="2">
    <source>
        <dbReference type="ARBA" id="ARBA00022840"/>
    </source>
</evidence>
<dbReference type="AlphaFoldDB" id="A0A0S2ZR16"/>
<dbReference type="Pfam" id="PF06414">
    <property type="entry name" value="Zeta_toxin"/>
    <property type="match status" value="1"/>
</dbReference>
<evidence type="ECO:0000256" key="1">
    <source>
        <dbReference type="ARBA" id="ARBA00022741"/>
    </source>
</evidence>
<sequence>MKKVFYLFAGVNGAGKSTLYNLAMINKNIKNSIRINTDEIVKEIGDWKNNSDQIKAAKIAINLRNDCFINGKSFNEETTLTGKTILKTIDRAKELGYELQLFYVGVSSPEIAKERIKNRVEKGGHNIENNIVEKRYYESLKNLKDVISKFDKAQLYDNSNKYIEFFSFEDNKILFKTEDIIWASEAINIIENKIKNKEKELKENPWKKKLEKDKTKGFGRD</sequence>
<reference evidence="4 5" key="1">
    <citation type="submission" date="2015-11" db="EMBL/GenBank/DDBJ databases">
        <authorList>
            <person name="Zhang Y."/>
            <person name="Guo Z."/>
        </authorList>
    </citation>
    <scope>NUCLEOTIDE SEQUENCE [LARGE SCALE GENOMIC DNA]</scope>
    <source>
        <strain evidence="4 5">ChDC F174</strain>
        <plasmid evidence="5">Plasmid unnamed1</plasmid>
    </source>
</reference>
<dbReference type="GO" id="GO:0005524">
    <property type="term" value="F:ATP binding"/>
    <property type="evidence" value="ECO:0007669"/>
    <property type="project" value="UniProtKB-KW"/>
</dbReference>
<keyword evidence="4" id="KW-0614">Plasmid</keyword>
<dbReference type="Gene3D" id="3.40.50.300">
    <property type="entry name" value="P-loop containing nucleotide triphosphate hydrolases"/>
    <property type="match status" value="1"/>
</dbReference>
<dbReference type="GO" id="GO:0016301">
    <property type="term" value="F:kinase activity"/>
    <property type="evidence" value="ECO:0007669"/>
    <property type="project" value="InterPro"/>
</dbReference>